<evidence type="ECO:0000313" key="1">
    <source>
        <dbReference type="EMBL" id="KAJ9120006.1"/>
    </source>
</evidence>
<proteinExistence type="predicted"/>
<accession>A0ACC2X8Q3</accession>
<gene>
    <name evidence="1" type="ORF">QFC24_005489</name>
</gene>
<evidence type="ECO:0000313" key="2">
    <source>
        <dbReference type="Proteomes" id="UP001234202"/>
    </source>
</evidence>
<protein>
    <submittedName>
        <fullName evidence="1">Uncharacterized protein</fullName>
    </submittedName>
</protein>
<name>A0ACC2X8Q3_9TREE</name>
<sequence length="164" mass="18442">MKESRPIYRFLSSTDASHPRMKPKEIRILLETRYRDSSDPFHADCTPVWRRPNKTRAEAIITYARDPAKTRRIPENASDTLDSDHSRLLNAPTVDPVTVPAGLQQLNREETPVTPNPILDPGDTSVDQPDHALADEILQTVTQRPHVEGGRRASSIARSVENSE</sequence>
<reference evidence="1" key="1">
    <citation type="submission" date="2023-04" db="EMBL/GenBank/DDBJ databases">
        <title>Draft Genome sequencing of Naganishia species isolated from polar environments using Oxford Nanopore Technology.</title>
        <authorList>
            <person name="Leo P."/>
            <person name="Venkateswaran K."/>
        </authorList>
    </citation>
    <scope>NUCLEOTIDE SEQUENCE</scope>
    <source>
        <strain evidence="1">DBVPG 5303</strain>
    </source>
</reference>
<dbReference type="Proteomes" id="UP001234202">
    <property type="component" value="Unassembled WGS sequence"/>
</dbReference>
<comment type="caution">
    <text evidence="1">The sequence shown here is derived from an EMBL/GenBank/DDBJ whole genome shotgun (WGS) entry which is preliminary data.</text>
</comment>
<keyword evidence="2" id="KW-1185">Reference proteome</keyword>
<organism evidence="1 2">
    <name type="scientific">Naganishia onofrii</name>
    <dbReference type="NCBI Taxonomy" id="1851511"/>
    <lineage>
        <taxon>Eukaryota</taxon>
        <taxon>Fungi</taxon>
        <taxon>Dikarya</taxon>
        <taxon>Basidiomycota</taxon>
        <taxon>Agaricomycotina</taxon>
        <taxon>Tremellomycetes</taxon>
        <taxon>Filobasidiales</taxon>
        <taxon>Filobasidiaceae</taxon>
        <taxon>Naganishia</taxon>
    </lineage>
</organism>
<dbReference type="EMBL" id="JASBWV010000022">
    <property type="protein sequence ID" value="KAJ9120006.1"/>
    <property type="molecule type" value="Genomic_DNA"/>
</dbReference>